<proteinExistence type="predicted"/>
<dbReference type="AlphaFoldDB" id="R7TUQ2"/>
<dbReference type="EnsemblMetazoa" id="CapteT221923">
    <property type="protein sequence ID" value="CapteP221923"/>
    <property type="gene ID" value="CapteG221923"/>
</dbReference>
<reference evidence="6 8" key="2">
    <citation type="journal article" date="2013" name="Nature">
        <title>Insights into bilaterian evolution from three spiralian genomes.</title>
        <authorList>
            <person name="Simakov O."/>
            <person name="Marletaz F."/>
            <person name="Cho S.J."/>
            <person name="Edsinger-Gonzales E."/>
            <person name="Havlak P."/>
            <person name="Hellsten U."/>
            <person name="Kuo D.H."/>
            <person name="Larsson T."/>
            <person name="Lv J."/>
            <person name="Arendt D."/>
            <person name="Savage R."/>
            <person name="Osoegawa K."/>
            <person name="de Jong P."/>
            <person name="Grimwood J."/>
            <person name="Chapman J.A."/>
            <person name="Shapiro H."/>
            <person name="Aerts A."/>
            <person name="Otillar R.P."/>
            <person name="Terry A.Y."/>
            <person name="Boore J.L."/>
            <person name="Grigoriev I.V."/>
            <person name="Lindberg D.R."/>
            <person name="Seaver E.C."/>
            <person name="Weisblat D.A."/>
            <person name="Putnam N.H."/>
            <person name="Rokhsar D.S."/>
        </authorList>
    </citation>
    <scope>NUCLEOTIDE SEQUENCE</scope>
    <source>
        <strain evidence="6 8">I ESC-2004</strain>
    </source>
</reference>
<keyword evidence="2" id="KW-0964">Secreted</keyword>
<dbReference type="PANTHER" id="PTHR46698:SF4">
    <property type="entry name" value="CROSSVEINLESS 2"/>
    <property type="match status" value="1"/>
</dbReference>
<evidence type="ECO:0000256" key="4">
    <source>
        <dbReference type="SAM" id="SignalP"/>
    </source>
</evidence>
<evidence type="ECO:0000313" key="8">
    <source>
        <dbReference type="Proteomes" id="UP000014760"/>
    </source>
</evidence>
<evidence type="ECO:0000313" key="6">
    <source>
        <dbReference type="EMBL" id="ELT97414.1"/>
    </source>
</evidence>
<feature type="domain" description="VWFC" evidence="5">
    <location>
        <begin position="27"/>
        <end position="89"/>
    </location>
</feature>
<evidence type="ECO:0000256" key="3">
    <source>
        <dbReference type="ARBA" id="ARBA00022729"/>
    </source>
</evidence>
<feature type="domain" description="VWFC" evidence="5">
    <location>
        <begin position="93"/>
        <end position="152"/>
    </location>
</feature>
<dbReference type="EMBL" id="AMQN01010891">
    <property type="status" value="NOT_ANNOTATED_CDS"/>
    <property type="molecule type" value="Genomic_DNA"/>
</dbReference>
<dbReference type="PANTHER" id="PTHR46698">
    <property type="entry name" value="CROSSVEINLESS 2"/>
    <property type="match status" value="1"/>
</dbReference>
<evidence type="ECO:0000313" key="7">
    <source>
        <dbReference type="EnsemblMetazoa" id="CapteP221923"/>
    </source>
</evidence>
<reference evidence="8" key="1">
    <citation type="submission" date="2012-12" db="EMBL/GenBank/DDBJ databases">
        <authorList>
            <person name="Hellsten U."/>
            <person name="Grimwood J."/>
            <person name="Chapman J.A."/>
            <person name="Shapiro H."/>
            <person name="Aerts A."/>
            <person name="Otillar R.P."/>
            <person name="Terry A.Y."/>
            <person name="Boore J.L."/>
            <person name="Simakov O."/>
            <person name="Marletaz F."/>
            <person name="Cho S.-J."/>
            <person name="Edsinger-Gonzales E."/>
            <person name="Havlak P."/>
            <person name="Kuo D.-H."/>
            <person name="Larsson T."/>
            <person name="Lv J."/>
            <person name="Arendt D."/>
            <person name="Savage R."/>
            <person name="Osoegawa K."/>
            <person name="de Jong P."/>
            <person name="Lindberg D.R."/>
            <person name="Seaver E.C."/>
            <person name="Weisblat D.A."/>
            <person name="Putnam N.H."/>
            <person name="Grigoriev I.V."/>
            <person name="Rokhsar D.S."/>
        </authorList>
    </citation>
    <scope>NUCLEOTIDE SEQUENCE</scope>
    <source>
        <strain evidence="8">I ESC-2004</strain>
    </source>
</reference>
<dbReference type="Proteomes" id="UP000014760">
    <property type="component" value="Unassembled WGS sequence"/>
</dbReference>
<keyword evidence="8" id="KW-1185">Reference proteome</keyword>
<dbReference type="EMBL" id="KB308560">
    <property type="protein sequence ID" value="ELT97414.1"/>
    <property type="molecule type" value="Genomic_DNA"/>
</dbReference>
<evidence type="ECO:0000256" key="2">
    <source>
        <dbReference type="ARBA" id="ARBA00022525"/>
    </source>
</evidence>
<organism evidence="6">
    <name type="scientific">Capitella teleta</name>
    <name type="common">Polychaete worm</name>
    <dbReference type="NCBI Taxonomy" id="283909"/>
    <lineage>
        <taxon>Eukaryota</taxon>
        <taxon>Metazoa</taxon>
        <taxon>Spiralia</taxon>
        <taxon>Lophotrochozoa</taxon>
        <taxon>Annelida</taxon>
        <taxon>Polychaeta</taxon>
        <taxon>Sedentaria</taxon>
        <taxon>Scolecida</taxon>
        <taxon>Capitellidae</taxon>
        <taxon>Capitella</taxon>
    </lineage>
</organism>
<accession>R7TUQ2</accession>
<dbReference type="Pfam" id="PF00093">
    <property type="entry name" value="VWC"/>
    <property type="match status" value="2"/>
</dbReference>
<dbReference type="OrthoDB" id="8939548at2759"/>
<dbReference type="SUPFAM" id="SSF57603">
    <property type="entry name" value="FnI-like domain"/>
    <property type="match status" value="2"/>
</dbReference>
<dbReference type="SMART" id="SM00214">
    <property type="entry name" value="VWC"/>
    <property type="match status" value="2"/>
</dbReference>
<dbReference type="GO" id="GO:0005576">
    <property type="term" value="C:extracellular region"/>
    <property type="evidence" value="ECO:0007669"/>
    <property type="project" value="UniProtKB-SubCell"/>
</dbReference>
<dbReference type="InterPro" id="IPR001007">
    <property type="entry name" value="VWF_dom"/>
</dbReference>
<name>R7TUQ2_CAPTE</name>
<feature type="signal peptide" evidence="4">
    <location>
        <begin position="1"/>
        <end position="20"/>
    </location>
</feature>
<gene>
    <name evidence="6" type="ORF">CAPTEDRAFT_221923</name>
</gene>
<feature type="chain" id="PRO_5008787368" description="VWFC domain-containing protein" evidence="4">
    <location>
        <begin position="21"/>
        <end position="212"/>
    </location>
</feature>
<protein>
    <recommendedName>
        <fullName evidence="5">VWFC domain-containing protein</fullName>
    </recommendedName>
</protein>
<dbReference type="PROSITE" id="PS50184">
    <property type="entry name" value="VWFC_2"/>
    <property type="match status" value="2"/>
</dbReference>
<dbReference type="Gene3D" id="6.20.200.20">
    <property type="match status" value="2"/>
</dbReference>
<dbReference type="InterPro" id="IPR052424">
    <property type="entry name" value="Kielin_Chordin-BMP_Reg"/>
</dbReference>
<dbReference type="HOGENOM" id="CLU_1300732_0_0_1"/>
<evidence type="ECO:0000259" key="5">
    <source>
        <dbReference type="PROSITE" id="PS50184"/>
    </source>
</evidence>
<keyword evidence="3 4" id="KW-0732">Signal</keyword>
<dbReference type="OMA" id="VICGQCA"/>
<reference evidence="7" key="3">
    <citation type="submission" date="2015-06" db="UniProtKB">
        <authorList>
            <consortium name="EnsemblMetazoa"/>
        </authorList>
    </citation>
    <scope>IDENTIFICATION</scope>
</reference>
<dbReference type="STRING" id="283909.R7TUQ2"/>
<dbReference type="PROSITE" id="PS01208">
    <property type="entry name" value="VWFC_1"/>
    <property type="match status" value="2"/>
</dbReference>
<sequence length="212" mass="23073">MQGLMVNFSVLVALATVTAGYKISSGGTCEYDGKVYTDGVFHLSPCVECTCDGNSGGGVRCRREPCPDVLPQNCAKVDVPNGDCCPQCVEFGCLHEGNVYKKGAEIPNQSCKRCFCSWRKDDYAVNCYHHQCPSVDCRGAYVPDGECCARCPGTELRNPWAPWTSIKRDLPKANNANPRATNGEACRSTHLGLGGNSRLFHRNLLSGIENNR</sequence>
<comment type="subcellular location">
    <subcellularLocation>
        <location evidence="1">Secreted</location>
    </subcellularLocation>
</comment>
<evidence type="ECO:0000256" key="1">
    <source>
        <dbReference type="ARBA" id="ARBA00004613"/>
    </source>
</evidence>